<keyword evidence="5" id="KW-0963">Cytoplasm</keyword>
<dbReference type="GO" id="GO:0010604">
    <property type="term" value="P:positive regulation of macromolecule metabolic process"/>
    <property type="evidence" value="ECO:0007669"/>
    <property type="project" value="UniProtKB-ARBA"/>
</dbReference>
<dbReference type="FunFam" id="3.30.2160.10:FF:000004">
    <property type="entry name" value="probable E3 ubiquitin-protein ligase HERC4 isoform X1"/>
    <property type="match status" value="1"/>
</dbReference>
<dbReference type="SMART" id="SM00119">
    <property type="entry name" value="HECTc"/>
    <property type="match status" value="1"/>
</dbReference>
<dbReference type="GO" id="GO:0000502">
    <property type="term" value="C:proteasome complex"/>
    <property type="evidence" value="ECO:0007669"/>
    <property type="project" value="UniProtKB-KW"/>
</dbReference>
<dbReference type="GO" id="GO:0005634">
    <property type="term" value="C:nucleus"/>
    <property type="evidence" value="ECO:0007669"/>
    <property type="project" value="UniProtKB-SubCell"/>
</dbReference>
<comment type="caution">
    <text evidence="20">The sequence shown here is derived from an EMBL/GenBank/DDBJ whole genome shotgun (WGS) entry which is preliminary data.</text>
</comment>
<dbReference type="Pfam" id="PF00632">
    <property type="entry name" value="HECT"/>
    <property type="match status" value="1"/>
</dbReference>
<evidence type="ECO:0000256" key="2">
    <source>
        <dbReference type="ARBA" id="ARBA00004123"/>
    </source>
</evidence>
<dbReference type="GO" id="GO:0048513">
    <property type="term" value="P:animal organ development"/>
    <property type="evidence" value="ECO:0007669"/>
    <property type="project" value="UniProtKB-ARBA"/>
</dbReference>
<dbReference type="GO" id="GO:0048511">
    <property type="term" value="P:rhythmic process"/>
    <property type="evidence" value="ECO:0007669"/>
    <property type="project" value="UniProtKB-KW"/>
</dbReference>
<evidence type="ECO:0000256" key="4">
    <source>
        <dbReference type="ARBA" id="ARBA00012485"/>
    </source>
</evidence>
<dbReference type="CDD" id="cd00078">
    <property type="entry name" value="HECTc"/>
    <property type="match status" value="1"/>
</dbReference>
<keyword evidence="12" id="KW-0647">Proteasome</keyword>
<proteinExistence type="predicted"/>
<gene>
    <name evidence="20" type="ORF">D4764_07G0002200</name>
</gene>
<organism evidence="20 21">
    <name type="scientific">Takifugu flavidus</name>
    <name type="common">sansaifugu</name>
    <dbReference type="NCBI Taxonomy" id="433684"/>
    <lineage>
        <taxon>Eukaryota</taxon>
        <taxon>Metazoa</taxon>
        <taxon>Chordata</taxon>
        <taxon>Craniata</taxon>
        <taxon>Vertebrata</taxon>
        <taxon>Euteleostomi</taxon>
        <taxon>Actinopterygii</taxon>
        <taxon>Neopterygii</taxon>
        <taxon>Teleostei</taxon>
        <taxon>Neoteleostei</taxon>
        <taxon>Acanthomorphata</taxon>
        <taxon>Eupercaria</taxon>
        <taxon>Tetraodontiformes</taxon>
        <taxon>Tetradontoidea</taxon>
        <taxon>Tetraodontidae</taxon>
        <taxon>Takifugu</taxon>
    </lineage>
</organism>
<comment type="subcellular location">
    <subcellularLocation>
        <location evidence="3">Cytoplasm</location>
    </subcellularLocation>
    <subcellularLocation>
        <location evidence="2">Nucleus</location>
    </subcellularLocation>
</comment>
<dbReference type="Gene3D" id="3.30.2410.10">
    <property type="entry name" value="Hect, E3 ligase catalytic domain"/>
    <property type="match status" value="1"/>
</dbReference>
<evidence type="ECO:0000256" key="14">
    <source>
        <dbReference type="ARBA" id="ARBA00023242"/>
    </source>
</evidence>
<evidence type="ECO:0000313" key="20">
    <source>
        <dbReference type="EMBL" id="TWW57501.1"/>
    </source>
</evidence>
<name>A0A5C6MTN4_9TELE</name>
<evidence type="ECO:0000256" key="5">
    <source>
        <dbReference type="ARBA" id="ARBA00022490"/>
    </source>
</evidence>
<evidence type="ECO:0000256" key="17">
    <source>
        <dbReference type="ARBA" id="ARBA00077264"/>
    </source>
</evidence>
<dbReference type="EMBL" id="RHFK02000020">
    <property type="protein sequence ID" value="TWW57501.1"/>
    <property type="molecule type" value="Genomic_DNA"/>
</dbReference>
<dbReference type="GO" id="GO:0016874">
    <property type="term" value="F:ligase activity"/>
    <property type="evidence" value="ECO:0007669"/>
    <property type="project" value="UniProtKB-KW"/>
</dbReference>
<feature type="active site" description="Glycyl thioester intermediate" evidence="18">
    <location>
        <position position="776"/>
    </location>
</feature>
<dbReference type="InterPro" id="IPR032353">
    <property type="entry name" value="AZUL"/>
</dbReference>
<dbReference type="FunFam" id="3.90.1750.10:FF:000008">
    <property type="entry name" value="Putative ubiquitin-protein ligase E3A"/>
    <property type="match status" value="1"/>
</dbReference>
<dbReference type="Pfam" id="PF16558">
    <property type="entry name" value="AZUL"/>
    <property type="match status" value="1"/>
</dbReference>
<dbReference type="Gene3D" id="6.10.130.10">
    <property type="entry name" value="Ubiquitin-protein ligase E3A, N-terminal zinc-binding domain (AZUL)"/>
    <property type="match status" value="1"/>
</dbReference>
<evidence type="ECO:0000256" key="13">
    <source>
        <dbReference type="ARBA" id="ARBA00023108"/>
    </source>
</evidence>
<dbReference type="InterPro" id="IPR000569">
    <property type="entry name" value="HECT_dom"/>
</dbReference>
<dbReference type="GO" id="GO:0080090">
    <property type="term" value="P:regulation of primary metabolic process"/>
    <property type="evidence" value="ECO:0007669"/>
    <property type="project" value="UniProtKB-ARBA"/>
</dbReference>
<dbReference type="GO" id="GO:0006511">
    <property type="term" value="P:ubiquitin-dependent protein catabolic process"/>
    <property type="evidence" value="ECO:0007669"/>
    <property type="project" value="UniProtKB-ARBA"/>
</dbReference>
<dbReference type="EC" id="2.3.2.26" evidence="4"/>
<evidence type="ECO:0000256" key="1">
    <source>
        <dbReference type="ARBA" id="ARBA00000885"/>
    </source>
</evidence>
<evidence type="ECO:0000256" key="9">
    <source>
        <dbReference type="ARBA" id="ARBA00022771"/>
    </source>
</evidence>
<evidence type="ECO:0000259" key="19">
    <source>
        <dbReference type="PROSITE" id="PS50237"/>
    </source>
</evidence>
<dbReference type="PANTHER" id="PTHR45700:SF10">
    <property type="entry name" value="UBIQUITIN-PROTEIN LIGASE E3A"/>
    <property type="match status" value="1"/>
</dbReference>
<evidence type="ECO:0000256" key="10">
    <source>
        <dbReference type="ARBA" id="ARBA00022786"/>
    </source>
</evidence>
<keyword evidence="14" id="KW-0539">Nucleus</keyword>
<keyword evidence="11" id="KW-0862">Zinc</keyword>
<evidence type="ECO:0000313" key="21">
    <source>
        <dbReference type="Proteomes" id="UP000324091"/>
    </source>
</evidence>
<sequence length="808" mass="92239">MKRAAAKHLIEHYFLQLTEGCGNADCRNEFCASCRDFRPLDNNTAAVKALELFKINAKLCRPPPLNRESHSPSLGCGPSEYSQLELSDADFSDVHYLTETTVCMILSFCEEEGDYSALVRVIGRIFSKADALMRSFRKDDPTELLGASSAAALPDEDPGEASDLSEVTVDVRAVRRVYDRLLAIEQVEQAFVNALIHLSTNMELDLEYLNAYETNPDYLNIFIIIMENSNLHSPEYLEEALPQFCRALIKLPVSGLARLSKVWSTSGLPHIRHVMETFQQLITFTVVSNEYDAENLVNDDETVVAATRCLKVAFYASIQGGELDVGNSEEEEDDWESDELTLHELLGEEQLYRKGPWVDPLEKELDLRPIDSIKPLIPFEDFVNESLNEVLEVDRDFTFFKVNEEVKFSFQSCPFILTVFNKSRGLYYDNRISMYSERRRAAFYSMTQDTEPNPFLKLKVRRDHIIDDALVQLELISTEKPSDLKKQLFVEFEGEQGVDEGGLSKEFFQLVLEEIFNPDIGMFTYDDETQVFWFNSSSLENEAQYTLIGLVLGLAIYNNCILDLHFPMIVYKKLMGKKGTYMDLSDSHPVLSQSLKGLLEYAGNVEEDMSLTFQISHTDLFGNPVLYDLKENGEQIPVTKENRQEFVDLYTDYMLNKSVETQFKAFKKGFLMVTQESPLKHLFRPEELELLICGSKKLDFDALEETTEYDGGYSKDAQIIKDFWETIRSFEEEQKRLFLQFISGTVRAPVGGLGKLKMTIAKNGSDTDRLPTSHTCYNILLLPEYSSKAKLRERLLKAITYAKGFGMM</sequence>
<keyword evidence="20" id="KW-0436">Ligase</keyword>
<dbReference type="PANTHER" id="PTHR45700">
    <property type="entry name" value="UBIQUITIN-PROTEIN LIGASE E3C"/>
    <property type="match status" value="1"/>
</dbReference>
<dbReference type="GO" id="GO:0008270">
    <property type="term" value="F:zinc ion binding"/>
    <property type="evidence" value="ECO:0007669"/>
    <property type="project" value="UniProtKB-KW"/>
</dbReference>
<protein>
    <recommendedName>
        <fullName evidence="15">Ubiquitin-protein ligase E3A</fullName>
        <ecNumber evidence="4">2.3.2.26</ecNumber>
    </recommendedName>
    <alternativeName>
        <fullName evidence="17">HECT-type ubiquitin transferase E3A</fullName>
    </alternativeName>
    <alternativeName>
        <fullName evidence="16">Oncogenic protein-associated protein E6-AP</fullName>
    </alternativeName>
</protein>
<keyword evidence="13" id="KW-0090">Biological rhythms</keyword>
<dbReference type="GO" id="GO:0061630">
    <property type="term" value="F:ubiquitin protein ligase activity"/>
    <property type="evidence" value="ECO:0007669"/>
    <property type="project" value="UniProtKB-EC"/>
</dbReference>
<dbReference type="FunFam" id="3.30.2410.10:FF:000003">
    <property type="entry name" value="probable E3 ubiquitin-protein ligase HERC4 isoform X1"/>
    <property type="match status" value="1"/>
</dbReference>
<comment type="catalytic activity">
    <reaction evidence="1">
        <text>S-ubiquitinyl-[E2 ubiquitin-conjugating enzyme]-L-cysteine + [acceptor protein]-L-lysine = [E2 ubiquitin-conjugating enzyme]-L-cysteine + N(6)-ubiquitinyl-[acceptor protein]-L-lysine.</text>
        <dbReference type="EC" id="2.3.2.26"/>
    </reaction>
</comment>
<dbReference type="GO" id="GO:0048731">
    <property type="term" value="P:system development"/>
    <property type="evidence" value="ECO:0007669"/>
    <property type="project" value="UniProtKB-ARBA"/>
</dbReference>
<dbReference type="Proteomes" id="UP000324091">
    <property type="component" value="Chromosome 7"/>
</dbReference>
<evidence type="ECO:0000256" key="8">
    <source>
        <dbReference type="ARBA" id="ARBA00022723"/>
    </source>
</evidence>
<evidence type="ECO:0000256" key="15">
    <source>
        <dbReference type="ARBA" id="ARBA00067504"/>
    </source>
</evidence>
<keyword evidence="6" id="KW-0597">Phosphoprotein</keyword>
<evidence type="ECO:0000256" key="16">
    <source>
        <dbReference type="ARBA" id="ARBA00077235"/>
    </source>
</evidence>
<evidence type="ECO:0000256" key="12">
    <source>
        <dbReference type="ARBA" id="ARBA00022942"/>
    </source>
</evidence>
<dbReference type="AlphaFoldDB" id="A0A5C6MTN4"/>
<reference evidence="20 21" key="1">
    <citation type="submission" date="2019-04" db="EMBL/GenBank/DDBJ databases">
        <title>Chromosome genome assembly for Takifugu flavidus.</title>
        <authorList>
            <person name="Xiao S."/>
        </authorList>
    </citation>
    <scope>NUCLEOTIDE SEQUENCE [LARGE SCALE GENOMIC DNA]</scope>
    <source>
        <strain evidence="20">HTHZ2018</strain>
        <tissue evidence="20">Muscle</tissue>
    </source>
</reference>
<keyword evidence="7" id="KW-0808">Transferase</keyword>
<dbReference type="GO" id="GO:0000209">
    <property type="term" value="P:protein polyubiquitination"/>
    <property type="evidence" value="ECO:0007669"/>
    <property type="project" value="InterPro"/>
</dbReference>
<evidence type="ECO:0000256" key="3">
    <source>
        <dbReference type="ARBA" id="ARBA00004496"/>
    </source>
</evidence>
<keyword evidence="8" id="KW-0479">Metal-binding</keyword>
<dbReference type="InterPro" id="IPR044611">
    <property type="entry name" value="E3A/B/C-like"/>
</dbReference>
<dbReference type="Gene3D" id="3.30.2160.10">
    <property type="entry name" value="Hect, E3 ligase catalytic domain"/>
    <property type="match status" value="1"/>
</dbReference>
<evidence type="ECO:0000256" key="7">
    <source>
        <dbReference type="ARBA" id="ARBA00022679"/>
    </source>
</evidence>
<keyword evidence="9" id="KW-0863">Zinc-finger</keyword>
<dbReference type="GO" id="GO:0042752">
    <property type="term" value="P:regulation of circadian rhythm"/>
    <property type="evidence" value="ECO:0007669"/>
    <property type="project" value="UniProtKB-ARBA"/>
</dbReference>
<dbReference type="InterPro" id="IPR042556">
    <property type="entry name" value="AZUL_sf"/>
</dbReference>
<dbReference type="Gene3D" id="3.90.1750.10">
    <property type="entry name" value="Hect, E3 ligase catalytic domains"/>
    <property type="match status" value="1"/>
</dbReference>
<accession>A0A5C6MTN4</accession>
<dbReference type="PROSITE" id="PS50237">
    <property type="entry name" value="HECT"/>
    <property type="match status" value="1"/>
</dbReference>
<keyword evidence="21" id="KW-1185">Reference proteome</keyword>
<evidence type="ECO:0000256" key="11">
    <source>
        <dbReference type="ARBA" id="ARBA00022833"/>
    </source>
</evidence>
<feature type="domain" description="HECT" evidence="19">
    <location>
        <begin position="480"/>
        <end position="808"/>
    </location>
</feature>
<dbReference type="GO" id="GO:0030518">
    <property type="term" value="P:nuclear receptor-mediated steroid hormone signaling pathway"/>
    <property type="evidence" value="ECO:0007669"/>
    <property type="project" value="UniProtKB-ARBA"/>
</dbReference>
<keyword evidence="10 18" id="KW-0833">Ubl conjugation pathway</keyword>
<dbReference type="InterPro" id="IPR035983">
    <property type="entry name" value="Hect_E3_ubiquitin_ligase"/>
</dbReference>
<evidence type="ECO:0000256" key="18">
    <source>
        <dbReference type="PROSITE-ProRule" id="PRU00104"/>
    </source>
</evidence>
<evidence type="ECO:0000256" key="6">
    <source>
        <dbReference type="ARBA" id="ARBA00022553"/>
    </source>
</evidence>
<dbReference type="SUPFAM" id="SSF56204">
    <property type="entry name" value="Hect, E3 ligase catalytic domain"/>
    <property type="match status" value="1"/>
</dbReference>
<dbReference type="GO" id="GO:0005737">
    <property type="term" value="C:cytoplasm"/>
    <property type="evidence" value="ECO:0007669"/>
    <property type="project" value="UniProtKB-SubCell"/>
</dbReference>